<reference evidence="2 3" key="1">
    <citation type="submission" date="2018-08" db="EMBL/GenBank/DDBJ databases">
        <title>A genome reference for cultivated species of the human gut microbiota.</title>
        <authorList>
            <person name="Zou Y."/>
            <person name="Xue W."/>
            <person name="Luo G."/>
        </authorList>
    </citation>
    <scope>NUCLEOTIDE SEQUENCE [LARGE SCALE GENOMIC DNA]</scope>
    <source>
        <strain evidence="2 3">AF24-2</strain>
    </source>
</reference>
<dbReference type="Pfam" id="PF07396">
    <property type="entry name" value="Porin_O_P"/>
    <property type="match status" value="1"/>
</dbReference>
<evidence type="ECO:0000256" key="1">
    <source>
        <dbReference type="SAM" id="SignalP"/>
    </source>
</evidence>
<feature type="chain" id="PRO_5018980991" evidence="1">
    <location>
        <begin position="20"/>
        <end position="381"/>
    </location>
</feature>
<dbReference type="AlphaFoldDB" id="A0A412G7Z3"/>
<name>A0A412G7Z3_9BACT</name>
<evidence type="ECO:0000313" key="3">
    <source>
        <dbReference type="Proteomes" id="UP000285864"/>
    </source>
</evidence>
<evidence type="ECO:0000313" key="2">
    <source>
        <dbReference type="EMBL" id="RGR89724.1"/>
    </source>
</evidence>
<dbReference type="InterPro" id="IPR010870">
    <property type="entry name" value="Porin_O/P"/>
</dbReference>
<organism evidence="2 3">
    <name type="scientific">Phocaeicola coprocola</name>
    <dbReference type="NCBI Taxonomy" id="310298"/>
    <lineage>
        <taxon>Bacteria</taxon>
        <taxon>Pseudomonadati</taxon>
        <taxon>Bacteroidota</taxon>
        <taxon>Bacteroidia</taxon>
        <taxon>Bacteroidales</taxon>
        <taxon>Bacteroidaceae</taxon>
        <taxon>Phocaeicola</taxon>
    </lineage>
</organism>
<dbReference type="RefSeq" id="WP_118485308.1">
    <property type="nucleotide sequence ID" value="NZ_QRUU01000103.1"/>
</dbReference>
<sequence>MKRLLLLTLGLTMIGAAKAQEEKLEIKPSGRILLDGGLFKANEQDDKFNDGFAIPDMRVGFSASYGAWKAKVDMGYAYGKVNMKDVFIQYNFDKDASDFLRAGYFIHQFGLQSATSSSFKISMEEPASNQAFNNSRMIGLMYQHTRSKFLGTLSFFTESDAMKMTSDKLGNQGVGMMTRLVYKPFCEPGKIFHVGLSGAFETPRYDSDAELSHHAYTLSTTFPTRIAKVVAQEAVIDDAKMLYKFTPELNAAIGRIGLETQYFYVNINRKDKPNYKASGAYGTIRALVKGKNYKYSDLDGGIATPDPGAMEVVLSYNYTDMSDHKAEILGGRLNDWSTTFNYYINKYMIWRVRGSYTTTTDRINTPNTKLALIETRLQIKF</sequence>
<dbReference type="Proteomes" id="UP000285864">
    <property type="component" value="Unassembled WGS sequence"/>
</dbReference>
<comment type="caution">
    <text evidence="2">The sequence shown here is derived from an EMBL/GenBank/DDBJ whole genome shotgun (WGS) entry which is preliminary data.</text>
</comment>
<proteinExistence type="predicted"/>
<accession>A0A412G7Z3</accession>
<keyword evidence="3" id="KW-1185">Reference proteome</keyword>
<gene>
    <name evidence="2" type="ORF">DWY20_14030</name>
</gene>
<dbReference type="EMBL" id="QRUU01000103">
    <property type="protein sequence ID" value="RGR89724.1"/>
    <property type="molecule type" value="Genomic_DNA"/>
</dbReference>
<dbReference type="Gene3D" id="2.40.160.10">
    <property type="entry name" value="Porin"/>
    <property type="match status" value="1"/>
</dbReference>
<protein>
    <submittedName>
        <fullName evidence="2">ATPase</fullName>
    </submittedName>
</protein>
<dbReference type="InterPro" id="IPR023614">
    <property type="entry name" value="Porin_dom_sf"/>
</dbReference>
<keyword evidence="1" id="KW-0732">Signal</keyword>
<feature type="signal peptide" evidence="1">
    <location>
        <begin position="1"/>
        <end position="19"/>
    </location>
</feature>